<dbReference type="InterPro" id="IPR000866">
    <property type="entry name" value="AhpC/TSA"/>
</dbReference>
<sequence>MRDRRAPSLSGLDGWLQSPPRSLSQHRGRIVLVWFFSLSAPGCVEMVPALRSLWEDHRGLVDVIGVHAPQFADDADPQRIALGVARAGMPWPVAMDHRRTVFTRWHGDRSRQGWPSTHVVDQQGRVVAIHDGAGVDPIRTTVEALLDR</sequence>
<dbReference type="OrthoDB" id="9811352at2"/>
<dbReference type="PROSITE" id="PS51352">
    <property type="entry name" value="THIOREDOXIN_2"/>
    <property type="match status" value="1"/>
</dbReference>
<dbReference type="PANTHER" id="PTHR42852:SF13">
    <property type="entry name" value="PROTEIN DIPZ"/>
    <property type="match status" value="1"/>
</dbReference>
<dbReference type="InterPro" id="IPR036249">
    <property type="entry name" value="Thioredoxin-like_sf"/>
</dbReference>
<dbReference type="PANTHER" id="PTHR42852">
    <property type="entry name" value="THIOL:DISULFIDE INTERCHANGE PROTEIN DSBE"/>
    <property type="match status" value="1"/>
</dbReference>
<reference evidence="2 3" key="1">
    <citation type="submission" date="2018-09" db="EMBL/GenBank/DDBJ databases">
        <title>Complete genome sequence of Euzebya sp. DY32-46 isolated from seawater of Pacific Ocean.</title>
        <authorList>
            <person name="Xu L."/>
            <person name="Wu Y.-H."/>
            <person name="Xu X.-W."/>
        </authorList>
    </citation>
    <scope>NUCLEOTIDE SEQUENCE [LARGE SCALE GENOMIC DNA]</scope>
    <source>
        <strain evidence="2 3">DY32-46</strain>
    </source>
</reference>
<evidence type="ECO:0000313" key="2">
    <source>
        <dbReference type="EMBL" id="AXV05148.1"/>
    </source>
</evidence>
<proteinExistence type="predicted"/>
<dbReference type="RefSeq" id="WP_114589998.1">
    <property type="nucleotide sequence ID" value="NZ_CP031165.1"/>
</dbReference>
<dbReference type="InterPro" id="IPR050553">
    <property type="entry name" value="Thioredoxin_ResA/DsbE_sf"/>
</dbReference>
<protein>
    <submittedName>
        <fullName evidence="2">DipZ protein</fullName>
    </submittedName>
</protein>
<accession>A0A346XSF1</accession>
<dbReference type="GO" id="GO:0016491">
    <property type="term" value="F:oxidoreductase activity"/>
    <property type="evidence" value="ECO:0007669"/>
    <property type="project" value="InterPro"/>
</dbReference>
<name>A0A346XSF1_9ACTN</name>
<dbReference type="SUPFAM" id="SSF52833">
    <property type="entry name" value="Thioredoxin-like"/>
    <property type="match status" value="1"/>
</dbReference>
<gene>
    <name evidence="2" type="ORF">DVS28_a0441</name>
</gene>
<dbReference type="AlphaFoldDB" id="A0A346XSF1"/>
<evidence type="ECO:0000313" key="3">
    <source>
        <dbReference type="Proteomes" id="UP000264006"/>
    </source>
</evidence>
<dbReference type="Proteomes" id="UP000264006">
    <property type="component" value="Chromosome"/>
</dbReference>
<dbReference type="Pfam" id="PF00578">
    <property type="entry name" value="AhpC-TSA"/>
    <property type="match status" value="1"/>
</dbReference>
<organism evidence="2 3">
    <name type="scientific">Euzebya pacifica</name>
    <dbReference type="NCBI Taxonomy" id="1608957"/>
    <lineage>
        <taxon>Bacteria</taxon>
        <taxon>Bacillati</taxon>
        <taxon>Actinomycetota</taxon>
        <taxon>Nitriliruptoria</taxon>
        <taxon>Euzebyales</taxon>
    </lineage>
</organism>
<dbReference type="Gene3D" id="3.40.30.10">
    <property type="entry name" value="Glutaredoxin"/>
    <property type="match status" value="1"/>
</dbReference>
<dbReference type="EMBL" id="CP031165">
    <property type="protein sequence ID" value="AXV05148.1"/>
    <property type="molecule type" value="Genomic_DNA"/>
</dbReference>
<dbReference type="InterPro" id="IPR013766">
    <property type="entry name" value="Thioredoxin_domain"/>
</dbReference>
<dbReference type="GO" id="GO:0016209">
    <property type="term" value="F:antioxidant activity"/>
    <property type="evidence" value="ECO:0007669"/>
    <property type="project" value="InterPro"/>
</dbReference>
<keyword evidence="3" id="KW-1185">Reference proteome</keyword>
<feature type="domain" description="Thioredoxin" evidence="1">
    <location>
        <begin position="1"/>
        <end position="147"/>
    </location>
</feature>
<evidence type="ECO:0000259" key="1">
    <source>
        <dbReference type="PROSITE" id="PS51352"/>
    </source>
</evidence>
<dbReference type="KEGG" id="euz:DVS28_a0441"/>